<dbReference type="AlphaFoldDB" id="A0AA92W632"/>
<dbReference type="Proteomes" id="UP000283785">
    <property type="component" value="Unassembled WGS sequence"/>
</dbReference>
<accession>A0AA92W632</accession>
<dbReference type="Gene3D" id="3.40.50.1110">
    <property type="entry name" value="SGNH hydrolase"/>
    <property type="match status" value="1"/>
</dbReference>
<name>A0AA92W632_9BACT</name>
<organism evidence="2 3">
    <name type="scientific">Segatella copri</name>
    <dbReference type="NCBI Taxonomy" id="165179"/>
    <lineage>
        <taxon>Bacteria</taxon>
        <taxon>Pseudomonadati</taxon>
        <taxon>Bacteroidota</taxon>
        <taxon>Bacteroidia</taxon>
        <taxon>Bacteroidales</taxon>
        <taxon>Prevotellaceae</taxon>
        <taxon>Segatella</taxon>
    </lineage>
</organism>
<evidence type="ECO:0000259" key="1">
    <source>
        <dbReference type="Pfam" id="PF16227"/>
    </source>
</evidence>
<comment type="caution">
    <text evidence="2">The sequence shown here is derived from an EMBL/GenBank/DDBJ whole genome shotgun (WGS) entry which is preliminary data.</text>
</comment>
<evidence type="ECO:0000313" key="2">
    <source>
        <dbReference type="EMBL" id="RGW42913.1"/>
    </source>
</evidence>
<proteinExistence type="predicted"/>
<gene>
    <name evidence="2" type="ORF">DWV76_07565</name>
</gene>
<reference evidence="2 3" key="1">
    <citation type="submission" date="2018-08" db="EMBL/GenBank/DDBJ databases">
        <title>A genome reference for cultivated species of the human gut microbiota.</title>
        <authorList>
            <person name="Zou Y."/>
            <person name="Xue W."/>
            <person name="Luo G."/>
        </authorList>
    </citation>
    <scope>NUCLEOTIDE SEQUENCE [LARGE SCALE GENOMIC DNA]</scope>
    <source>
        <strain evidence="2 3">AF12-50</strain>
    </source>
</reference>
<dbReference type="SUPFAM" id="SSF52266">
    <property type="entry name" value="SGNH hydrolase"/>
    <property type="match status" value="1"/>
</dbReference>
<evidence type="ECO:0000313" key="3">
    <source>
        <dbReference type="Proteomes" id="UP000283785"/>
    </source>
</evidence>
<protein>
    <submittedName>
        <fullName evidence="2">DUF4886 domain-containing protein</fullName>
    </submittedName>
</protein>
<dbReference type="InterPro" id="IPR032616">
    <property type="entry name" value="DUF4886"/>
</dbReference>
<dbReference type="EMBL" id="QSAG01000011">
    <property type="protein sequence ID" value="RGW42913.1"/>
    <property type="molecule type" value="Genomic_DNA"/>
</dbReference>
<dbReference type="Pfam" id="PF16227">
    <property type="entry name" value="DUF4886"/>
    <property type="match status" value="1"/>
</dbReference>
<sequence>MLVMNKRIFLLFIVTAFVLMGANAAKVVKILAIGNSFSEDAIEQNLHELADADGVKTIIANLYIPGCSLEHHMKCVNEDLKSYRYRKIGVDGKMQQIDKEQVSKALADEEWDYVSVQQASHFSGVYDTYQPYLKELVAYVKTHTSPKTKIVFHQTWAYSNDSKHDGFVKYGNNQLIMYNCILDATRKVIHDCHPDILVPAGTAIQNARTSYIGDRMNRDGYHLNLTYGRYTAACTWYQAIFKKSVVGNKYLPMGMTEAERTIAQKSARAAVKHPFVITKI</sequence>
<dbReference type="GO" id="GO:0016788">
    <property type="term" value="F:hydrolase activity, acting on ester bonds"/>
    <property type="evidence" value="ECO:0007669"/>
    <property type="project" value="UniProtKB-ARBA"/>
</dbReference>
<dbReference type="InterPro" id="IPR036514">
    <property type="entry name" value="SGNH_hydro_sf"/>
</dbReference>
<feature type="domain" description="DUF4886" evidence="1">
    <location>
        <begin position="29"/>
        <end position="269"/>
    </location>
</feature>